<dbReference type="GO" id="GO:0042026">
    <property type="term" value="P:protein refolding"/>
    <property type="evidence" value="ECO:0000318"/>
    <property type="project" value="GO_Central"/>
</dbReference>
<dbReference type="Gene3D" id="1.20.1270.10">
    <property type="match status" value="1"/>
</dbReference>
<reference evidence="3 5" key="1">
    <citation type="journal article" date="2011" name="Nature">
        <title>The Medicago genome provides insight into the evolution of rhizobial symbioses.</title>
        <authorList>
            <person name="Young N.D."/>
            <person name="Debelle F."/>
            <person name="Oldroyd G.E."/>
            <person name="Geurts R."/>
            <person name="Cannon S.B."/>
            <person name="Udvardi M.K."/>
            <person name="Benedito V.A."/>
            <person name="Mayer K.F."/>
            <person name="Gouzy J."/>
            <person name="Schoof H."/>
            <person name="Van de Peer Y."/>
            <person name="Proost S."/>
            <person name="Cook D.R."/>
            <person name="Meyers B.C."/>
            <person name="Spannagl M."/>
            <person name="Cheung F."/>
            <person name="De Mita S."/>
            <person name="Krishnakumar V."/>
            <person name="Gundlach H."/>
            <person name="Zhou S."/>
            <person name="Mudge J."/>
            <person name="Bharti A.K."/>
            <person name="Murray J.D."/>
            <person name="Naoumkina M.A."/>
            <person name="Rosen B."/>
            <person name="Silverstein K.A."/>
            <person name="Tang H."/>
            <person name="Rombauts S."/>
            <person name="Zhao P.X."/>
            <person name="Zhou P."/>
            <person name="Barbe V."/>
            <person name="Bardou P."/>
            <person name="Bechner M."/>
            <person name="Bellec A."/>
            <person name="Berger A."/>
            <person name="Berges H."/>
            <person name="Bidwell S."/>
            <person name="Bisseling T."/>
            <person name="Choisne N."/>
            <person name="Couloux A."/>
            <person name="Denny R."/>
            <person name="Deshpande S."/>
            <person name="Dai X."/>
            <person name="Doyle J.J."/>
            <person name="Dudez A.M."/>
            <person name="Farmer A.D."/>
            <person name="Fouteau S."/>
            <person name="Franken C."/>
            <person name="Gibelin C."/>
            <person name="Gish J."/>
            <person name="Goldstein S."/>
            <person name="Gonzalez A.J."/>
            <person name="Green P.J."/>
            <person name="Hallab A."/>
            <person name="Hartog M."/>
            <person name="Hua A."/>
            <person name="Humphray S.J."/>
            <person name="Jeong D.H."/>
            <person name="Jing Y."/>
            <person name="Jocker A."/>
            <person name="Kenton S.M."/>
            <person name="Kim D.J."/>
            <person name="Klee K."/>
            <person name="Lai H."/>
            <person name="Lang C."/>
            <person name="Lin S."/>
            <person name="Macmil S.L."/>
            <person name="Magdelenat G."/>
            <person name="Matthews L."/>
            <person name="McCorrison J."/>
            <person name="Monaghan E.L."/>
            <person name="Mun J.H."/>
            <person name="Najar F.Z."/>
            <person name="Nicholson C."/>
            <person name="Noirot C."/>
            <person name="O'Bleness M."/>
            <person name="Paule C.R."/>
            <person name="Poulain J."/>
            <person name="Prion F."/>
            <person name="Qin B."/>
            <person name="Qu C."/>
            <person name="Retzel E.F."/>
            <person name="Riddle C."/>
            <person name="Sallet E."/>
            <person name="Samain S."/>
            <person name="Samson N."/>
            <person name="Sanders I."/>
            <person name="Saurat O."/>
            <person name="Scarpelli C."/>
            <person name="Schiex T."/>
            <person name="Segurens B."/>
            <person name="Severin A.J."/>
            <person name="Sherrier D.J."/>
            <person name="Shi R."/>
            <person name="Sims S."/>
            <person name="Singer S.R."/>
            <person name="Sinharoy S."/>
            <person name="Sterck L."/>
            <person name="Viollet A."/>
            <person name="Wang B.B."/>
            <person name="Wang K."/>
            <person name="Wang M."/>
            <person name="Wang X."/>
            <person name="Warfsmann J."/>
            <person name="Weissenbach J."/>
            <person name="White D.D."/>
            <person name="White J.D."/>
            <person name="Wiley G.B."/>
            <person name="Wincker P."/>
            <person name="Xing Y."/>
            <person name="Yang L."/>
            <person name="Yao Z."/>
            <person name="Ying F."/>
            <person name="Zhai J."/>
            <person name="Zhou L."/>
            <person name="Zuber A."/>
            <person name="Denarie J."/>
            <person name="Dixon R.A."/>
            <person name="May G.D."/>
            <person name="Schwartz D.C."/>
            <person name="Rogers J."/>
            <person name="Quetier F."/>
            <person name="Town C.D."/>
            <person name="Roe B.A."/>
        </authorList>
    </citation>
    <scope>NUCLEOTIDE SEQUENCE [LARGE SCALE GENOMIC DNA]</scope>
    <source>
        <strain evidence="3">A17</strain>
        <strain evidence="4 5">cv. Jemalong A17</strain>
    </source>
</reference>
<reference evidence="3 5" key="2">
    <citation type="journal article" date="2014" name="BMC Genomics">
        <title>An improved genome release (version Mt4.0) for the model legume Medicago truncatula.</title>
        <authorList>
            <person name="Tang H."/>
            <person name="Krishnakumar V."/>
            <person name="Bidwell S."/>
            <person name="Rosen B."/>
            <person name="Chan A."/>
            <person name="Zhou S."/>
            <person name="Gentzbittel L."/>
            <person name="Childs K.L."/>
            <person name="Yandell M."/>
            <person name="Gundlach H."/>
            <person name="Mayer K.F."/>
            <person name="Schwartz D.C."/>
            <person name="Town C.D."/>
        </authorList>
    </citation>
    <scope>GENOME REANNOTATION</scope>
    <source>
        <strain evidence="3">A17</strain>
        <strain evidence="4 5">cv. Jemalong A17</strain>
    </source>
</reference>
<dbReference type="Gene3D" id="3.30.30.30">
    <property type="match status" value="1"/>
</dbReference>
<dbReference type="InterPro" id="IPR043129">
    <property type="entry name" value="ATPase_NBD"/>
</dbReference>
<dbReference type="GO" id="GO:0044183">
    <property type="term" value="F:protein folding chaperone"/>
    <property type="evidence" value="ECO:0000318"/>
    <property type="project" value="GO_Central"/>
</dbReference>
<dbReference type="Proteomes" id="UP000002051">
    <property type="component" value="Chromosome 6"/>
</dbReference>
<dbReference type="HOGENOM" id="CLU_071158_0_0_1"/>
<evidence type="ECO:0000256" key="2">
    <source>
        <dbReference type="ARBA" id="ARBA00022840"/>
    </source>
</evidence>
<accession>A0A072UCV0</accession>
<dbReference type="PRINTS" id="PR00301">
    <property type="entry name" value="HEATSHOCK70"/>
</dbReference>
<dbReference type="InterPro" id="IPR029048">
    <property type="entry name" value="HSP70_C_sf"/>
</dbReference>
<protein>
    <submittedName>
        <fullName evidence="3">Heat shock cognate 70 kDa protein</fullName>
    </submittedName>
</protein>
<keyword evidence="1" id="KW-0547">Nucleotide-binding</keyword>
<proteinExistence type="predicted"/>
<evidence type="ECO:0000313" key="5">
    <source>
        <dbReference type="Proteomes" id="UP000002051"/>
    </source>
</evidence>
<dbReference type="GO" id="GO:0016887">
    <property type="term" value="F:ATP hydrolysis activity"/>
    <property type="evidence" value="ECO:0000318"/>
    <property type="project" value="GO_Central"/>
</dbReference>
<dbReference type="SUPFAM" id="SSF100934">
    <property type="entry name" value="Heat shock protein 70kD (HSP70), C-terminal subdomain"/>
    <property type="match status" value="1"/>
</dbReference>
<dbReference type="GO" id="GO:0031072">
    <property type="term" value="F:heat shock protein binding"/>
    <property type="evidence" value="ECO:0000318"/>
    <property type="project" value="GO_Central"/>
</dbReference>
<dbReference type="GO" id="GO:0005737">
    <property type="term" value="C:cytoplasm"/>
    <property type="evidence" value="ECO:0000318"/>
    <property type="project" value="GO_Central"/>
</dbReference>
<gene>
    <name evidence="3" type="ordered locus">MTR_6g478100</name>
</gene>
<dbReference type="EnsemblPlants" id="KEH26863">
    <property type="protein sequence ID" value="KEH26863"/>
    <property type="gene ID" value="MTR_6g478100"/>
</dbReference>
<dbReference type="InterPro" id="IPR013126">
    <property type="entry name" value="Hsp_70_fam"/>
</dbReference>
<name>A0A072UCV0_MEDTR</name>
<evidence type="ECO:0000313" key="4">
    <source>
        <dbReference type="EnsemblPlants" id="KEH26863"/>
    </source>
</evidence>
<dbReference type="Gene3D" id="3.30.420.40">
    <property type="match status" value="2"/>
</dbReference>
<dbReference type="PANTHER" id="PTHR19375">
    <property type="entry name" value="HEAT SHOCK PROTEIN 70KDA"/>
    <property type="match status" value="1"/>
</dbReference>
<dbReference type="SUPFAM" id="SSF53067">
    <property type="entry name" value="Actin-like ATPase domain"/>
    <property type="match status" value="2"/>
</dbReference>
<dbReference type="AlphaFoldDB" id="A0A072UCV0"/>
<dbReference type="GO" id="GO:0140662">
    <property type="term" value="F:ATP-dependent protein folding chaperone"/>
    <property type="evidence" value="ECO:0007669"/>
    <property type="project" value="InterPro"/>
</dbReference>
<dbReference type="STRING" id="3880.A0A072UCV0"/>
<evidence type="ECO:0000313" key="3">
    <source>
        <dbReference type="EMBL" id="KEH26863.1"/>
    </source>
</evidence>
<keyword evidence="2" id="KW-0067">ATP-binding</keyword>
<dbReference type="EMBL" id="CM001222">
    <property type="protein sequence ID" value="KEH26863.1"/>
    <property type="molecule type" value="Genomic_DNA"/>
</dbReference>
<sequence>MELILFTMIKATKTTPSFTDDQRLIGDAAKNQAATNPENTVLDAKRIIDRKFSDPVVQNDSMLSPFKVIAGVNDNPMISVKYKDQEKKLCAEEISSVVLSKIREIAVTFLELPVKNAIRKATIDAGAIVRLNVMRIINELTAVAISYGLDKRAECAGERNTFIFDLGSGTFDVSLLTIQDKVFQVKATAGNTHLGVEDIDNRMVNYLRLSSKEIQEMIKEAENYHVEDEKFLRKANVMNALHYCVYKMKNDLNKKDTNLKLSSQENDKINSAIKKDTNLLEISNQQSEIDILENHLKDLESIVACISVFDFSFPSTISK</sequence>
<keyword evidence="5" id="KW-1185">Reference proteome</keyword>
<dbReference type="PROSITE" id="PS00329">
    <property type="entry name" value="HSP70_2"/>
    <property type="match status" value="1"/>
</dbReference>
<dbReference type="Pfam" id="PF00012">
    <property type="entry name" value="HSP70"/>
    <property type="match status" value="2"/>
</dbReference>
<dbReference type="GO" id="GO:0005524">
    <property type="term" value="F:ATP binding"/>
    <property type="evidence" value="ECO:0007669"/>
    <property type="project" value="UniProtKB-KW"/>
</dbReference>
<dbReference type="FunFam" id="3.30.30.30:FF:000001">
    <property type="entry name" value="heat shock 70 kDa protein-like"/>
    <property type="match status" value="1"/>
</dbReference>
<evidence type="ECO:0000256" key="1">
    <source>
        <dbReference type="ARBA" id="ARBA00022741"/>
    </source>
</evidence>
<keyword evidence="3" id="KW-0346">Stress response</keyword>
<organism evidence="3 5">
    <name type="scientific">Medicago truncatula</name>
    <name type="common">Barrel medic</name>
    <name type="synonym">Medicago tribuloides</name>
    <dbReference type="NCBI Taxonomy" id="3880"/>
    <lineage>
        <taxon>Eukaryota</taxon>
        <taxon>Viridiplantae</taxon>
        <taxon>Streptophyta</taxon>
        <taxon>Embryophyta</taxon>
        <taxon>Tracheophyta</taxon>
        <taxon>Spermatophyta</taxon>
        <taxon>Magnoliopsida</taxon>
        <taxon>eudicotyledons</taxon>
        <taxon>Gunneridae</taxon>
        <taxon>Pentapetalae</taxon>
        <taxon>rosids</taxon>
        <taxon>fabids</taxon>
        <taxon>Fabales</taxon>
        <taxon>Fabaceae</taxon>
        <taxon>Papilionoideae</taxon>
        <taxon>50 kb inversion clade</taxon>
        <taxon>NPAAA clade</taxon>
        <taxon>Hologalegina</taxon>
        <taxon>IRL clade</taxon>
        <taxon>Trifolieae</taxon>
        <taxon>Medicago</taxon>
    </lineage>
</organism>
<reference evidence="4" key="3">
    <citation type="submission" date="2015-04" db="UniProtKB">
        <authorList>
            <consortium name="EnsemblPlants"/>
        </authorList>
    </citation>
    <scope>IDENTIFICATION</scope>
    <source>
        <strain evidence="4">cv. Jemalong A17</strain>
    </source>
</reference>
<dbReference type="InterPro" id="IPR018181">
    <property type="entry name" value="Heat_shock_70_CS"/>
</dbReference>